<accession>A0A5C3PFT9</accession>
<keyword evidence="3" id="KW-1185">Reference proteome</keyword>
<protein>
    <submittedName>
        <fullName evidence="2">Uncharacterized protein</fullName>
    </submittedName>
</protein>
<evidence type="ECO:0000313" key="3">
    <source>
        <dbReference type="Proteomes" id="UP000308197"/>
    </source>
</evidence>
<evidence type="ECO:0000256" key="1">
    <source>
        <dbReference type="SAM" id="MobiDB-lite"/>
    </source>
</evidence>
<name>A0A5C3PFT9_9APHY</name>
<feature type="compositionally biased region" description="Polar residues" evidence="1">
    <location>
        <begin position="22"/>
        <end position="31"/>
    </location>
</feature>
<evidence type="ECO:0000313" key="2">
    <source>
        <dbReference type="EMBL" id="TFK88112.1"/>
    </source>
</evidence>
<dbReference type="AlphaFoldDB" id="A0A5C3PFT9"/>
<organism evidence="2 3">
    <name type="scientific">Polyporus arcularius HHB13444</name>
    <dbReference type="NCBI Taxonomy" id="1314778"/>
    <lineage>
        <taxon>Eukaryota</taxon>
        <taxon>Fungi</taxon>
        <taxon>Dikarya</taxon>
        <taxon>Basidiomycota</taxon>
        <taxon>Agaricomycotina</taxon>
        <taxon>Agaricomycetes</taxon>
        <taxon>Polyporales</taxon>
        <taxon>Polyporaceae</taxon>
        <taxon>Polyporus</taxon>
    </lineage>
</organism>
<proteinExistence type="predicted"/>
<reference evidence="2 3" key="1">
    <citation type="journal article" date="2019" name="Nat. Ecol. Evol.">
        <title>Megaphylogeny resolves global patterns of mushroom evolution.</title>
        <authorList>
            <person name="Varga T."/>
            <person name="Krizsan K."/>
            <person name="Foldi C."/>
            <person name="Dima B."/>
            <person name="Sanchez-Garcia M."/>
            <person name="Sanchez-Ramirez S."/>
            <person name="Szollosi G.J."/>
            <person name="Szarkandi J.G."/>
            <person name="Papp V."/>
            <person name="Albert L."/>
            <person name="Andreopoulos W."/>
            <person name="Angelini C."/>
            <person name="Antonin V."/>
            <person name="Barry K.W."/>
            <person name="Bougher N.L."/>
            <person name="Buchanan P."/>
            <person name="Buyck B."/>
            <person name="Bense V."/>
            <person name="Catcheside P."/>
            <person name="Chovatia M."/>
            <person name="Cooper J."/>
            <person name="Damon W."/>
            <person name="Desjardin D."/>
            <person name="Finy P."/>
            <person name="Geml J."/>
            <person name="Haridas S."/>
            <person name="Hughes K."/>
            <person name="Justo A."/>
            <person name="Karasinski D."/>
            <person name="Kautmanova I."/>
            <person name="Kiss B."/>
            <person name="Kocsube S."/>
            <person name="Kotiranta H."/>
            <person name="LaButti K.M."/>
            <person name="Lechner B.E."/>
            <person name="Liimatainen K."/>
            <person name="Lipzen A."/>
            <person name="Lukacs Z."/>
            <person name="Mihaltcheva S."/>
            <person name="Morgado L.N."/>
            <person name="Niskanen T."/>
            <person name="Noordeloos M.E."/>
            <person name="Ohm R.A."/>
            <person name="Ortiz-Santana B."/>
            <person name="Ovrebo C."/>
            <person name="Racz N."/>
            <person name="Riley R."/>
            <person name="Savchenko A."/>
            <person name="Shiryaev A."/>
            <person name="Soop K."/>
            <person name="Spirin V."/>
            <person name="Szebenyi C."/>
            <person name="Tomsovsky M."/>
            <person name="Tulloss R.E."/>
            <person name="Uehling J."/>
            <person name="Grigoriev I.V."/>
            <person name="Vagvolgyi C."/>
            <person name="Papp T."/>
            <person name="Martin F.M."/>
            <person name="Miettinen O."/>
            <person name="Hibbett D.S."/>
            <person name="Nagy L.G."/>
        </authorList>
    </citation>
    <scope>NUCLEOTIDE SEQUENCE [LARGE SCALE GENOMIC DNA]</scope>
    <source>
        <strain evidence="2 3">HHB13444</strain>
    </source>
</reference>
<sequence>MTREPRQAGTLPEQAGRREQVTVVSDSSGRGSLQRPELASPNSDDERAVCQRRIPVDRCRTQVHHRRD</sequence>
<gene>
    <name evidence="2" type="ORF">K466DRAFT_585806</name>
</gene>
<dbReference type="EMBL" id="ML211125">
    <property type="protein sequence ID" value="TFK88112.1"/>
    <property type="molecule type" value="Genomic_DNA"/>
</dbReference>
<dbReference type="InParanoid" id="A0A5C3PFT9"/>
<feature type="region of interest" description="Disordered" evidence="1">
    <location>
        <begin position="1"/>
        <end position="50"/>
    </location>
</feature>
<dbReference type="Proteomes" id="UP000308197">
    <property type="component" value="Unassembled WGS sequence"/>
</dbReference>